<comment type="similarity">
    <text evidence="13">Belongs to the peroxidase family.</text>
</comment>
<dbReference type="PROSITE" id="PS50873">
    <property type="entry name" value="PEROXIDASE_4"/>
    <property type="match status" value="1"/>
</dbReference>
<keyword evidence="6" id="KW-0349">Heme</keyword>
<dbReference type="Proteomes" id="UP000237347">
    <property type="component" value="Unassembled WGS sequence"/>
</dbReference>
<evidence type="ECO:0000256" key="9">
    <source>
        <dbReference type="ARBA" id="ARBA00023004"/>
    </source>
</evidence>
<feature type="active site" description="Proton acceptor" evidence="10">
    <location>
        <position position="47"/>
    </location>
</feature>
<evidence type="ECO:0000256" key="10">
    <source>
        <dbReference type="PIRSR" id="PIRSR600823-1"/>
    </source>
</evidence>
<keyword evidence="16" id="KW-1185">Reference proteome</keyword>
<dbReference type="Gene3D" id="1.10.520.10">
    <property type="match status" value="1"/>
</dbReference>
<dbReference type="PANTHER" id="PTHR31388:SF247">
    <property type="entry name" value="PEROXIDASE"/>
    <property type="match status" value="1"/>
</dbReference>
<dbReference type="InterPro" id="IPR002016">
    <property type="entry name" value="Haem_peroxidase"/>
</dbReference>
<keyword evidence="9" id="KW-0408">Iron</keyword>
<evidence type="ECO:0000256" key="7">
    <source>
        <dbReference type="ARBA" id="ARBA00022723"/>
    </source>
</evidence>
<keyword evidence="11" id="KW-0106">Calcium</keyword>
<feature type="domain" description="Plant heme peroxidase family profile" evidence="14">
    <location>
        <begin position="6"/>
        <end position="59"/>
    </location>
</feature>
<comment type="caution">
    <text evidence="15">The sequence shown here is derived from an EMBL/GenBank/DDBJ whole genome shotgun (WGS) entry which is preliminary data.</text>
</comment>
<dbReference type="PROSITE" id="PS00436">
    <property type="entry name" value="PEROXIDASE_2"/>
    <property type="match status" value="1"/>
</dbReference>
<evidence type="ECO:0000256" key="1">
    <source>
        <dbReference type="ARBA" id="ARBA00000189"/>
    </source>
</evidence>
<gene>
    <name evidence="15" type="primary">PNC1_7</name>
    <name evidence="15" type="ORF">CFP56_043343</name>
</gene>
<dbReference type="EC" id="1.11.1.7" evidence="4"/>
<dbReference type="PANTHER" id="PTHR31388">
    <property type="entry name" value="PEROXIDASE 72-RELATED"/>
    <property type="match status" value="1"/>
</dbReference>
<evidence type="ECO:0000256" key="6">
    <source>
        <dbReference type="ARBA" id="ARBA00022617"/>
    </source>
</evidence>
<reference evidence="15 16" key="1">
    <citation type="journal article" date="2018" name="Sci. Data">
        <title>The draft genome sequence of cork oak.</title>
        <authorList>
            <person name="Ramos A.M."/>
            <person name="Usie A."/>
            <person name="Barbosa P."/>
            <person name="Barros P.M."/>
            <person name="Capote T."/>
            <person name="Chaves I."/>
            <person name="Simoes F."/>
            <person name="Abreu I."/>
            <person name="Carrasquinho I."/>
            <person name="Faro C."/>
            <person name="Guimaraes J.B."/>
            <person name="Mendonca D."/>
            <person name="Nobrega F."/>
            <person name="Rodrigues L."/>
            <person name="Saibo N.J.M."/>
            <person name="Varela M.C."/>
            <person name="Egas C."/>
            <person name="Matos J."/>
            <person name="Miguel C.M."/>
            <person name="Oliveira M.M."/>
            <person name="Ricardo C.P."/>
            <person name="Goncalves S."/>
        </authorList>
    </citation>
    <scope>NUCLEOTIDE SEQUENCE [LARGE SCALE GENOMIC DNA]</scope>
    <source>
        <strain evidence="16">cv. HL8</strain>
    </source>
</reference>
<name>A0AAW0LH43_QUESU</name>
<dbReference type="GO" id="GO:0046872">
    <property type="term" value="F:metal ion binding"/>
    <property type="evidence" value="ECO:0007669"/>
    <property type="project" value="UniProtKB-KW"/>
</dbReference>
<dbReference type="InterPro" id="IPR019794">
    <property type="entry name" value="Peroxidases_AS"/>
</dbReference>
<sequence>MVSAQLLSPFFYARTCPNALTTIKSAVDSAVSSEPRMGASLLRLHFHDCFVQVISLSLS</sequence>
<comment type="cofactor">
    <cofactor evidence="11">
        <name>Ca(2+)</name>
        <dbReference type="ChEBI" id="CHEBI:29108"/>
    </cofactor>
    <text evidence="11">Binds 2 calcium ions per subunit.</text>
</comment>
<keyword evidence="5 15" id="KW-0575">Peroxidase</keyword>
<evidence type="ECO:0000313" key="15">
    <source>
        <dbReference type="EMBL" id="KAK7850922.1"/>
    </source>
</evidence>
<feature type="binding site" evidence="11">
    <location>
        <position position="51"/>
    </location>
    <ligand>
        <name>Ca(2+)</name>
        <dbReference type="ChEBI" id="CHEBI:29108"/>
        <label>1</label>
    </ligand>
</feature>
<evidence type="ECO:0000256" key="5">
    <source>
        <dbReference type="ARBA" id="ARBA00022559"/>
    </source>
</evidence>
<evidence type="ECO:0000259" key="14">
    <source>
        <dbReference type="PROSITE" id="PS50873"/>
    </source>
</evidence>
<evidence type="ECO:0000313" key="16">
    <source>
        <dbReference type="Proteomes" id="UP000237347"/>
    </source>
</evidence>
<feature type="site" description="Transition state stabilizer" evidence="12">
    <location>
        <position position="43"/>
    </location>
</feature>
<evidence type="ECO:0000256" key="4">
    <source>
        <dbReference type="ARBA" id="ARBA00012313"/>
    </source>
</evidence>
<dbReference type="GO" id="GO:0140825">
    <property type="term" value="F:lactoperoxidase activity"/>
    <property type="evidence" value="ECO:0007669"/>
    <property type="project" value="UniProtKB-EC"/>
</dbReference>
<proteinExistence type="inferred from homology"/>
<comment type="function">
    <text evidence="3">Removal of H(2)O(2), oxidation of toxic reductants, biosynthesis and degradation of lignin, suberization, auxin catabolism, response to environmental stresses such as wounding, pathogen attack and oxidative stress. These functions might be dependent on each isozyme/isoform in each plant tissue.</text>
</comment>
<dbReference type="GO" id="GO:0020037">
    <property type="term" value="F:heme binding"/>
    <property type="evidence" value="ECO:0007669"/>
    <property type="project" value="InterPro"/>
</dbReference>
<keyword evidence="8" id="KW-0560">Oxidoreductase</keyword>
<evidence type="ECO:0000256" key="12">
    <source>
        <dbReference type="PIRSR" id="PIRSR600823-4"/>
    </source>
</evidence>
<dbReference type="AlphaFoldDB" id="A0AAW0LH43"/>
<comment type="catalytic activity">
    <reaction evidence="1">
        <text>2 a phenolic donor + H2O2 = 2 a phenolic radical donor + 2 H2O</text>
        <dbReference type="Rhea" id="RHEA:56136"/>
        <dbReference type="ChEBI" id="CHEBI:15377"/>
        <dbReference type="ChEBI" id="CHEBI:16240"/>
        <dbReference type="ChEBI" id="CHEBI:139520"/>
        <dbReference type="ChEBI" id="CHEBI:139521"/>
        <dbReference type="EC" id="1.11.1.7"/>
    </reaction>
</comment>
<comment type="cofactor">
    <cofactor evidence="2">
        <name>heme b</name>
        <dbReference type="ChEBI" id="CHEBI:60344"/>
    </cofactor>
</comment>
<protein>
    <recommendedName>
        <fullName evidence="4">peroxidase</fullName>
        <ecNumber evidence="4">1.11.1.7</ecNumber>
    </recommendedName>
</protein>
<dbReference type="PRINTS" id="PR00461">
    <property type="entry name" value="PLPEROXIDASE"/>
</dbReference>
<feature type="binding site" evidence="11">
    <location>
        <position position="48"/>
    </location>
    <ligand>
        <name>Ca(2+)</name>
        <dbReference type="ChEBI" id="CHEBI:29108"/>
        <label>1</label>
    </ligand>
</feature>
<evidence type="ECO:0000256" key="2">
    <source>
        <dbReference type="ARBA" id="ARBA00001970"/>
    </source>
</evidence>
<dbReference type="GO" id="GO:0006979">
    <property type="term" value="P:response to oxidative stress"/>
    <property type="evidence" value="ECO:0007669"/>
    <property type="project" value="InterPro"/>
</dbReference>
<dbReference type="InterPro" id="IPR000823">
    <property type="entry name" value="Peroxidase_pln"/>
</dbReference>
<dbReference type="Pfam" id="PF00141">
    <property type="entry name" value="peroxidase"/>
    <property type="match status" value="1"/>
</dbReference>
<dbReference type="EMBL" id="PKMF04000093">
    <property type="protein sequence ID" value="KAK7850922.1"/>
    <property type="molecule type" value="Genomic_DNA"/>
</dbReference>
<dbReference type="SUPFAM" id="SSF48113">
    <property type="entry name" value="Heme-dependent peroxidases"/>
    <property type="match status" value="1"/>
</dbReference>
<dbReference type="InterPro" id="IPR010255">
    <property type="entry name" value="Haem_peroxidase_sf"/>
</dbReference>
<evidence type="ECO:0000256" key="13">
    <source>
        <dbReference type="RuleBase" id="RU004241"/>
    </source>
</evidence>
<accession>A0AAW0LH43</accession>
<organism evidence="15 16">
    <name type="scientific">Quercus suber</name>
    <name type="common">Cork oak</name>
    <dbReference type="NCBI Taxonomy" id="58331"/>
    <lineage>
        <taxon>Eukaryota</taxon>
        <taxon>Viridiplantae</taxon>
        <taxon>Streptophyta</taxon>
        <taxon>Embryophyta</taxon>
        <taxon>Tracheophyta</taxon>
        <taxon>Spermatophyta</taxon>
        <taxon>Magnoliopsida</taxon>
        <taxon>eudicotyledons</taxon>
        <taxon>Gunneridae</taxon>
        <taxon>Pentapetalae</taxon>
        <taxon>rosids</taxon>
        <taxon>fabids</taxon>
        <taxon>Fagales</taxon>
        <taxon>Fagaceae</taxon>
        <taxon>Quercus</taxon>
    </lineage>
</organism>
<keyword evidence="7 11" id="KW-0479">Metal-binding</keyword>
<evidence type="ECO:0000256" key="3">
    <source>
        <dbReference type="ARBA" id="ARBA00002322"/>
    </source>
</evidence>
<evidence type="ECO:0000256" key="8">
    <source>
        <dbReference type="ARBA" id="ARBA00023002"/>
    </source>
</evidence>
<evidence type="ECO:0000256" key="11">
    <source>
        <dbReference type="PIRSR" id="PIRSR600823-3"/>
    </source>
</evidence>